<dbReference type="Gene3D" id="2.140.10.10">
    <property type="entry name" value="Quinoprotein alcohol dehydrogenase-like superfamily"/>
    <property type="match status" value="1"/>
</dbReference>
<evidence type="ECO:0000259" key="3">
    <source>
        <dbReference type="Pfam" id="PF13360"/>
    </source>
</evidence>
<feature type="transmembrane region" description="Helical" evidence="2">
    <location>
        <begin position="53"/>
        <end position="73"/>
    </location>
</feature>
<evidence type="ECO:0000256" key="2">
    <source>
        <dbReference type="SAM" id="Phobius"/>
    </source>
</evidence>
<feature type="domain" description="Pyrrolo-quinoline quinone repeat" evidence="3">
    <location>
        <begin position="380"/>
        <end position="522"/>
    </location>
</feature>
<dbReference type="SUPFAM" id="SSF50998">
    <property type="entry name" value="Quinoprotein alcohol dehydrogenase-like"/>
    <property type="match status" value="2"/>
</dbReference>
<dbReference type="Proteomes" id="UP001165405">
    <property type="component" value="Unassembled WGS sequence"/>
</dbReference>
<feature type="compositionally biased region" description="Basic and acidic residues" evidence="1">
    <location>
        <begin position="1"/>
        <end position="15"/>
    </location>
</feature>
<dbReference type="RefSeq" id="WP_236088361.1">
    <property type="nucleotide sequence ID" value="NZ_JAKGSG010000022.1"/>
</dbReference>
<evidence type="ECO:0000313" key="5">
    <source>
        <dbReference type="Proteomes" id="UP001165405"/>
    </source>
</evidence>
<dbReference type="EMBL" id="JAKGSG010000022">
    <property type="protein sequence ID" value="MCF4120591.1"/>
    <property type="molecule type" value="Genomic_DNA"/>
</dbReference>
<evidence type="ECO:0000313" key="4">
    <source>
        <dbReference type="EMBL" id="MCF4120591.1"/>
    </source>
</evidence>
<keyword evidence="2" id="KW-0472">Membrane</keyword>
<dbReference type="Pfam" id="PF13360">
    <property type="entry name" value="PQQ_2"/>
    <property type="match status" value="1"/>
</dbReference>
<feature type="region of interest" description="Disordered" evidence="1">
    <location>
        <begin position="1"/>
        <end position="45"/>
    </location>
</feature>
<dbReference type="AlphaFoldDB" id="A0AA41QDH1"/>
<feature type="region of interest" description="Disordered" evidence="1">
    <location>
        <begin position="341"/>
        <end position="362"/>
    </location>
</feature>
<reference evidence="4" key="1">
    <citation type="submission" date="2022-01" db="EMBL/GenBank/DDBJ databases">
        <title>Antribacter sp. nov., isolated from Guizhou of China.</title>
        <authorList>
            <person name="Chengliang C."/>
            <person name="Ya Z."/>
        </authorList>
    </citation>
    <scope>NUCLEOTIDE SEQUENCE</scope>
    <source>
        <strain evidence="4">KLBMP 9083</strain>
    </source>
</reference>
<proteinExistence type="predicted"/>
<dbReference type="InterPro" id="IPR002372">
    <property type="entry name" value="PQQ_rpt_dom"/>
</dbReference>
<gene>
    <name evidence="4" type="ORF">L1785_06345</name>
</gene>
<dbReference type="Gene3D" id="2.130.10.10">
    <property type="entry name" value="YVTN repeat-like/Quinoprotein amine dehydrogenase"/>
    <property type="match status" value="1"/>
</dbReference>
<dbReference type="InterPro" id="IPR011047">
    <property type="entry name" value="Quinoprotein_ADH-like_sf"/>
</dbReference>
<evidence type="ECO:0000256" key="1">
    <source>
        <dbReference type="SAM" id="MobiDB-lite"/>
    </source>
</evidence>
<keyword evidence="5" id="KW-1185">Reference proteome</keyword>
<keyword evidence="2" id="KW-0812">Transmembrane</keyword>
<keyword evidence="2" id="KW-1133">Transmembrane helix</keyword>
<name>A0AA41QDH1_9MICO</name>
<protein>
    <submittedName>
        <fullName evidence="4">PQQ-like beta-propeller repeat protein</fullName>
    </submittedName>
</protein>
<accession>A0AA41QDH1</accession>
<organism evidence="4 5">
    <name type="scientific">Antribacter soli</name>
    <dbReference type="NCBI Taxonomy" id="2910976"/>
    <lineage>
        <taxon>Bacteria</taxon>
        <taxon>Bacillati</taxon>
        <taxon>Actinomycetota</taxon>
        <taxon>Actinomycetes</taxon>
        <taxon>Micrococcales</taxon>
        <taxon>Promicromonosporaceae</taxon>
        <taxon>Antribacter</taxon>
    </lineage>
</organism>
<comment type="caution">
    <text evidence="4">The sequence shown here is derived from an EMBL/GenBank/DDBJ whole genome shotgun (WGS) entry which is preliminary data.</text>
</comment>
<dbReference type="InterPro" id="IPR015943">
    <property type="entry name" value="WD40/YVTN_repeat-like_dom_sf"/>
</dbReference>
<sequence>MTPHRHADDAWRIELDEGDPESQPAPPDGGPVQRDERPASGNEVRAWRRPHELVATAGVLALVFCGGLVASTLRDRAYVERLRGAPGGVLTLQHEPAEAWALPADVGAVLTVPGAVVLPSAASLVALDPVSGATLWTVATGLDAVCGPVDVDGAVSRVVDPVVCVHGVGERVATVVAATGEVVAERPVAAGTRPGSLGTVVRARRVGDPVPADHDASAACIETVCTFEGSIDRGRDVEVRAEDAVTGDERWTWRVPFWPAVVPDCIDRLADGRVGVDAELTRVEGAPAFVRVAGCGVHAVFADDGRRLDPAGAGHFVDVHALPGGGYVARGPQHDMLVDGDVPAAAPGTGSDGEAPPAEGRELPGRLLLPRATDGTDPGVLLVDLGTRVRAEDRDGRELWTAQAPAARLLVQAAGVALLDDGAGNVGAVDLGTGEELWRQNRLDDAAGLDGTVWAPTVEQAFTDGRRALVTMRGMPGDWPQELYAVAVDLRTGRIEWGARLVGLRWLVAVDGELVGVGEGRLVGLTP</sequence>